<dbReference type="Gene3D" id="2.60.120.200">
    <property type="match status" value="1"/>
</dbReference>
<sequence>MHLGTQVDDQRWHKVDLSVFRDHVVLYLDCRKHSSLELLPRSPIDVNGDVNIAKYESDLSTVPLDLQWMVMSCNPARPERETCFELLPRETSPDPTLPPPTESPLEPDCIECPPGQPGLNGTDATVKITVRAFFLFRDLLGRKAISVPQVFLEFRVFPDATVCQVPRQMARSRRAYLDSKAFLVSLALKDHRVLEATLDQKGSPELTELRGLWGLWDLEDSKVFQACLDPQGHQEFKDTMGLRVPPEHQEILDRKAFQDLWDQEVLSPASEELPAIADPPVPPVKWECPVPRGLRVCRAHPEQEASQACQVSPDFRSATQVHPDCLESEVLWGFLGCQGPKGNLDQQGPPGYCEMCNYANADFMHMLQMSTVQQNSKGPAK</sequence>
<dbReference type="EMBL" id="JABSTR010000002">
    <property type="protein sequence ID" value="KAH9363471.1"/>
    <property type="molecule type" value="Genomic_DNA"/>
</dbReference>
<protein>
    <submittedName>
        <fullName evidence="1">Uncharacterized protein</fullName>
    </submittedName>
</protein>
<keyword evidence="2" id="KW-1185">Reference proteome</keyword>
<evidence type="ECO:0000313" key="1">
    <source>
        <dbReference type="EMBL" id="KAH9363471.1"/>
    </source>
</evidence>
<dbReference type="OrthoDB" id="5983381at2759"/>
<dbReference type="SUPFAM" id="SSF49899">
    <property type="entry name" value="Concanavalin A-like lectins/glucanases"/>
    <property type="match status" value="1"/>
</dbReference>
<reference evidence="1 2" key="1">
    <citation type="journal article" date="2020" name="Cell">
        <title>Large-Scale Comparative Analyses of Tick Genomes Elucidate Their Genetic Diversity and Vector Capacities.</title>
        <authorList>
            <consortium name="Tick Genome and Microbiome Consortium (TIGMIC)"/>
            <person name="Jia N."/>
            <person name="Wang J."/>
            <person name="Shi W."/>
            <person name="Du L."/>
            <person name="Sun Y."/>
            <person name="Zhan W."/>
            <person name="Jiang J.F."/>
            <person name="Wang Q."/>
            <person name="Zhang B."/>
            <person name="Ji P."/>
            <person name="Bell-Sakyi L."/>
            <person name="Cui X.M."/>
            <person name="Yuan T.T."/>
            <person name="Jiang B.G."/>
            <person name="Yang W.F."/>
            <person name="Lam T.T."/>
            <person name="Chang Q.C."/>
            <person name="Ding S.J."/>
            <person name="Wang X.J."/>
            <person name="Zhu J.G."/>
            <person name="Ruan X.D."/>
            <person name="Zhao L."/>
            <person name="Wei J.T."/>
            <person name="Ye R.Z."/>
            <person name="Que T.C."/>
            <person name="Du C.H."/>
            <person name="Zhou Y.H."/>
            <person name="Cheng J.X."/>
            <person name="Dai P.F."/>
            <person name="Guo W.B."/>
            <person name="Han X.H."/>
            <person name="Huang E.J."/>
            <person name="Li L.F."/>
            <person name="Wei W."/>
            <person name="Gao Y.C."/>
            <person name="Liu J.Z."/>
            <person name="Shao H.Z."/>
            <person name="Wang X."/>
            <person name="Wang C.C."/>
            <person name="Yang T.C."/>
            <person name="Huo Q.B."/>
            <person name="Li W."/>
            <person name="Chen H.Y."/>
            <person name="Chen S.E."/>
            <person name="Zhou L.G."/>
            <person name="Ni X.B."/>
            <person name="Tian J.H."/>
            <person name="Sheng Y."/>
            <person name="Liu T."/>
            <person name="Pan Y.S."/>
            <person name="Xia L.Y."/>
            <person name="Li J."/>
            <person name="Zhao F."/>
            <person name="Cao W.C."/>
        </authorList>
    </citation>
    <scope>NUCLEOTIDE SEQUENCE [LARGE SCALE GENOMIC DNA]</scope>
    <source>
        <strain evidence="1">HaeL-2018</strain>
    </source>
</reference>
<gene>
    <name evidence="1" type="ORF">HPB48_005996</name>
</gene>
<accession>A0A9J6FL01</accession>
<dbReference type="VEuPathDB" id="VectorBase:HLOH_062442"/>
<organism evidence="1 2">
    <name type="scientific">Haemaphysalis longicornis</name>
    <name type="common">Bush tick</name>
    <dbReference type="NCBI Taxonomy" id="44386"/>
    <lineage>
        <taxon>Eukaryota</taxon>
        <taxon>Metazoa</taxon>
        <taxon>Ecdysozoa</taxon>
        <taxon>Arthropoda</taxon>
        <taxon>Chelicerata</taxon>
        <taxon>Arachnida</taxon>
        <taxon>Acari</taxon>
        <taxon>Parasitiformes</taxon>
        <taxon>Ixodida</taxon>
        <taxon>Ixodoidea</taxon>
        <taxon>Ixodidae</taxon>
        <taxon>Haemaphysalinae</taxon>
        <taxon>Haemaphysalis</taxon>
    </lineage>
</organism>
<dbReference type="AlphaFoldDB" id="A0A9J6FL01"/>
<proteinExistence type="predicted"/>
<dbReference type="InterPro" id="IPR013320">
    <property type="entry name" value="ConA-like_dom_sf"/>
</dbReference>
<evidence type="ECO:0000313" key="2">
    <source>
        <dbReference type="Proteomes" id="UP000821853"/>
    </source>
</evidence>
<dbReference type="Proteomes" id="UP000821853">
    <property type="component" value="Chromosome 10"/>
</dbReference>
<comment type="caution">
    <text evidence="1">The sequence shown here is derived from an EMBL/GenBank/DDBJ whole genome shotgun (WGS) entry which is preliminary data.</text>
</comment>
<name>A0A9J6FL01_HAELO</name>